<feature type="domain" description="VWFA" evidence="1">
    <location>
        <begin position="7"/>
        <end position="192"/>
    </location>
</feature>
<reference evidence="2 3" key="1">
    <citation type="submission" date="2024-03" db="EMBL/GenBank/DDBJ databases">
        <title>Human intestinal bacterial collection.</title>
        <authorList>
            <person name="Pauvert C."/>
            <person name="Hitch T.C.A."/>
            <person name="Clavel T."/>
        </authorList>
    </citation>
    <scope>NUCLEOTIDE SEQUENCE [LARGE SCALE GENOMIC DNA]</scope>
    <source>
        <strain evidence="2 3">CLA-AA-H95</strain>
    </source>
</reference>
<organism evidence="2 3">
    <name type="scientific">Blautia intestinihominis</name>
    <dbReference type="NCBI Taxonomy" id="3133152"/>
    <lineage>
        <taxon>Bacteria</taxon>
        <taxon>Bacillati</taxon>
        <taxon>Bacillota</taxon>
        <taxon>Clostridia</taxon>
        <taxon>Lachnospirales</taxon>
        <taxon>Lachnospiraceae</taxon>
        <taxon>Blautia</taxon>
    </lineage>
</organism>
<dbReference type="Gene3D" id="3.40.50.410">
    <property type="entry name" value="von Willebrand factor, type A domain"/>
    <property type="match status" value="1"/>
</dbReference>
<dbReference type="RefSeq" id="WP_022214646.1">
    <property type="nucleotide sequence ID" value="NZ_JBBMEI010000008.1"/>
</dbReference>
<comment type="caution">
    <text evidence="2">The sequence shown here is derived from an EMBL/GenBank/DDBJ whole genome shotgun (WGS) entry which is preliminary data.</text>
</comment>
<accession>A0ABV1AIH6</accession>
<protein>
    <recommendedName>
        <fullName evidence="1">VWFA domain-containing protein</fullName>
    </recommendedName>
</protein>
<dbReference type="CDD" id="cd00198">
    <property type="entry name" value="vWFA"/>
    <property type="match status" value="1"/>
</dbReference>
<sequence length="221" mass="25358">MRKGLTEVVFILDRSGSMRGLEEDTIGGFNSMIEKQRKEEGEVLISTVLFDSQCEVLYDRVPVDKIEPMNDSQYYVRGCTALLDAIGGAIHHIANVHKYAREEDRPEKTLFIITTDGMENASRCYTYDKVKRMVEKEKQKYGWEFLFLGANIDAIQVAARFGIGADRALNYESDSAGTVLNYQVLSETVSAVRRSRNREEMNEAFSCCDPIREDYRRRHKE</sequence>
<dbReference type="PROSITE" id="PS50234">
    <property type="entry name" value="VWFA"/>
    <property type="match status" value="1"/>
</dbReference>
<dbReference type="InterPro" id="IPR002035">
    <property type="entry name" value="VWF_A"/>
</dbReference>
<evidence type="ECO:0000259" key="1">
    <source>
        <dbReference type="PROSITE" id="PS50234"/>
    </source>
</evidence>
<evidence type="ECO:0000313" key="2">
    <source>
        <dbReference type="EMBL" id="MEQ2357536.1"/>
    </source>
</evidence>
<gene>
    <name evidence="2" type="ORF">WMO75_04120</name>
</gene>
<dbReference type="SUPFAM" id="SSF53300">
    <property type="entry name" value="vWA-like"/>
    <property type="match status" value="1"/>
</dbReference>
<dbReference type="EMBL" id="JBBMEI010000008">
    <property type="protein sequence ID" value="MEQ2357536.1"/>
    <property type="molecule type" value="Genomic_DNA"/>
</dbReference>
<evidence type="ECO:0000313" key="3">
    <source>
        <dbReference type="Proteomes" id="UP001446032"/>
    </source>
</evidence>
<keyword evidence="3" id="KW-1185">Reference proteome</keyword>
<name>A0ABV1AIH6_9FIRM</name>
<dbReference type="Proteomes" id="UP001446032">
    <property type="component" value="Unassembled WGS sequence"/>
</dbReference>
<proteinExistence type="predicted"/>
<dbReference type="InterPro" id="IPR036465">
    <property type="entry name" value="vWFA_dom_sf"/>
</dbReference>